<evidence type="ECO:0000313" key="2">
    <source>
        <dbReference type="EMBL" id="CAH0042633.1"/>
    </source>
</evidence>
<evidence type="ECO:0000313" key="3">
    <source>
        <dbReference type="Proteomes" id="UP000696573"/>
    </source>
</evidence>
<reference evidence="2" key="1">
    <citation type="submission" date="2021-10" db="EMBL/GenBank/DDBJ databases">
        <authorList>
            <person name="Piombo E."/>
        </authorList>
    </citation>
    <scope>NUCLEOTIDE SEQUENCE</scope>
</reference>
<proteinExistence type="predicted"/>
<evidence type="ECO:0000256" key="1">
    <source>
        <dbReference type="SAM" id="MobiDB-lite"/>
    </source>
</evidence>
<sequence length="118" mass="13281">MSGKTKDAELFLADIPDEKLKNFREGEYTIARDYDLGLRLDHQGMNKDKNEAPHVHRLYIQPVGRAKARSKRSGQEQSNAGVKARCHATDTAKPEEIREALIESFRDGDTNVGYAPPK</sequence>
<dbReference type="OrthoDB" id="3521506at2759"/>
<protein>
    <submittedName>
        <fullName evidence="2">Uncharacterized protein</fullName>
    </submittedName>
</protein>
<organism evidence="2 3">
    <name type="scientific">Clonostachys rhizophaga</name>
    <dbReference type="NCBI Taxonomy" id="160324"/>
    <lineage>
        <taxon>Eukaryota</taxon>
        <taxon>Fungi</taxon>
        <taxon>Dikarya</taxon>
        <taxon>Ascomycota</taxon>
        <taxon>Pezizomycotina</taxon>
        <taxon>Sordariomycetes</taxon>
        <taxon>Hypocreomycetidae</taxon>
        <taxon>Hypocreales</taxon>
        <taxon>Bionectriaceae</taxon>
        <taxon>Clonostachys</taxon>
    </lineage>
</organism>
<accession>A0A9N9W426</accession>
<dbReference type="EMBL" id="CABFNQ020000768">
    <property type="protein sequence ID" value="CAH0042633.1"/>
    <property type="molecule type" value="Genomic_DNA"/>
</dbReference>
<dbReference type="Proteomes" id="UP000696573">
    <property type="component" value="Unassembled WGS sequence"/>
</dbReference>
<keyword evidence="3" id="KW-1185">Reference proteome</keyword>
<feature type="region of interest" description="Disordered" evidence="1">
    <location>
        <begin position="65"/>
        <end position="95"/>
    </location>
</feature>
<comment type="caution">
    <text evidence="2">The sequence shown here is derived from an EMBL/GenBank/DDBJ whole genome shotgun (WGS) entry which is preliminary data.</text>
</comment>
<name>A0A9N9W426_9HYPO</name>
<gene>
    <name evidence="2" type="ORF">CRHIZ90672A_00004731</name>
</gene>
<dbReference type="AlphaFoldDB" id="A0A9N9W426"/>